<dbReference type="KEGG" id="pti:PHATRDRAFT_45846"/>
<dbReference type="InterPro" id="IPR012674">
    <property type="entry name" value="Calycin"/>
</dbReference>
<keyword evidence="5" id="KW-1185">Reference proteome</keyword>
<dbReference type="RefSeq" id="XP_002180051.1">
    <property type="nucleotide sequence ID" value="XM_002180015.1"/>
</dbReference>
<gene>
    <name evidence="4" type="primary">VDL2</name>
    <name evidence="4" type="ORF">PHATRDRAFT_45846</name>
</gene>
<feature type="region of interest" description="Disordered" evidence="1">
    <location>
        <begin position="57"/>
        <end position="80"/>
    </location>
</feature>
<dbReference type="SUPFAM" id="SSF50814">
    <property type="entry name" value="Lipocalins"/>
    <property type="match status" value="1"/>
</dbReference>
<dbReference type="PANTHER" id="PTHR33970:SF1">
    <property type="entry name" value="VIOLAXANTHIN DE-EPOXIDASE, CHLOROPLASTIC"/>
    <property type="match status" value="1"/>
</dbReference>
<protein>
    <submittedName>
        <fullName evidence="4">Precursor of protein violaxanthin deepoxidase-like protein</fullName>
    </submittedName>
</protein>
<dbReference type="STRING" id="556484.B7FYW5"/>
<keyword evidence="2" id="KW-0732">Signal</keyword>
<feature type="compositionally biased region" description="Polar residues" evidence="1">
    <location>
        <begin position="63"/>
        <end position="79"/>
    </location>
</feature>
<dbReference type="Pfam" id="PF07137">
    <property type="entry name" value="VDE"/>
    <property type="match status" value="1"/>
</dbReference>
<accession>B7FYW5</accession>
<sequence length="555" mass="60684">MKRATRKRTLAATLWIAMSSVTGSGPGRTAAFAPSGNNNNNGCHGLSRVALHTTELQAHSKPPHQQSPQTRYTPPSAMNIQFPEPDESLHVWDHVRNIGKVCTGFALAGLLSALVSFTSPVWAENELSAKYGGGLDTSLVDQNCLVSACSLQTKACLQDDPSCRKGLTCTAKCLGDNACITGCMARYGNANLDNLLKCTIEDHECIKVAILEGGADVFGQEPRAPAPTVTAFDPKSLQGSWFKVVGYNPNYDCYACQRNTFSAPDSSANGNRNNLLWSVASGNTNPAVTNQLRMDVEFSMPHLLPDGSPPPPSNVRESILVSGEDGSVFGSKSIALNDYRTRETMVFDQVSTGNNMVFHKGTTQEVSYSRTAHSEGEMFGLKFWENWYIIGENDPGQPEFKFVYYNGKTRQNTYEGAFVYSRSKELAPESMAKVYSIAKEAGMKVDQFCRIRNGCFSDETVVKAPSSGLGSQSNPFRGILASTRISQLLGVEPVAARDTVRRNAPTSPTLQPAVGTIASRPWWYEIGDYLENPHRHFQVMDSLRLPMTWAEDVKN</sequence>
<feature type="domain" description="VDE lipocalin" evidence="3">
    <location>
        <begin position="142"/>
        <end position="453"/>
    </location>
</feature>
<evidence type="ECO:0000313" key="4">
    <source>
        <dbReference type="EMBL" id="EEC48242.1"/>
    </source>
</evidence>
<dbReference type="InParanoid" id="B7FYW5"/>
<dbReference type="GO" id="GO:0010028">
    <property type="term" value="P:xanthophyll cycle"/>
    <property type="evidence" value="ECO:0007669"/>
    <property type="project" value="InterPro"/>
</dbReference>
<evidence type="ECO:0000259" key="3">
    <source>
        <dbReference type="Pfam" id="PF07137"/>
    </source>
</evidence>
<dbReference type="AlphaFoldDB" id="B7FYW5"/>
<evidence type="ECO:0000313" key="5">
    <source>
        <dbReference type="Proteomes" id="UP000000759"/>
    </source>
</evidence>
<evidence type="ECO:0000256" key="1">
    <source>
        <dbReference type="SAM" id="MobiDB-lite"/>
    </source>
</evidence>
<dbReference type="GeneID" id="7200954"/>
<feature type="chain" id="PRO_5002852830" evidence="2">
    <location>
        <begin position="24"/>
        <end position="555"/>
    </location>
</feature>
<dbReference type="GO" id="GO:0046422">
    <property type="term" value="F:violaxanthin de-epoxidase activity"/>
    <property type="evidence" value="ECO:0007669"/>
    <property type="project" value="InterPro"/>
</dbReference>
<organism evidence="4 5">
    <name type="scientific">Phaeodactylum tricornutum (strain CCAP 1055/1)</name>
    <dbReference type="NCBI Taxonomy" id="556484"/>
    <lineage>
        <taxon>Eukaryota</taxon>
        <taxon>Sar</taxon>
        <taxon>Stramenopiles</taxon>
        <taxon>Ochrophyta</taxon>
        <taxon>Bacillariophyta</taxon>
        <taxon>Bacillariophyceae</taxon>
        <taxon>Bacillariophycidae</taxon>
        <taxon>Naviculales</taxon>
        <taxon>Phaeodactylaceae</taxon>
        <taxon>Phaeodactylum</taxon>
    </lineage>
</organism>
<name>B7FYW5_PHATC</name>
<dbReference type="Proteomes" id="UP000000759">
    <property type="component" value="Chromosome 8"/>
</dbReference>
<dbReference type="HOGENOM" id="CLU_445149_0_0_1"/>
<dbReference type="PANTHER" id="PTHR33970">
    <property type="entry name" value="VIOLAXANTHIN DE-EPOXIDASE, CHLOROPLASTIC-RELATED"/>
    <property type="match status" value="1"/>
</dbReference>
<evidence type="ECO:0000256" key="2">
    <source>
        <dbReference type="SAM" id="SignalP"/>
    </source>
</evidence>
<dbReference type="InterPro" id="IPR044682">
    <property type="entry name" value="VDE"/>
</dbReference>
<dbReference type="InterPro" id="IPR010788">
    <property type="entry name" value="VDE_dom"/>
</dbReference>
<dbReference type="EMBL" id="CM000611">
    <property type="protein sequence ID" value="EEC48242.1"/>
    <property type="molecule type" value="Genomic_DNA"/>
</dbReference>
<dbReference type="Gene3D" id="2.40.128.20">
    <property type="match status" value="1"/>
</dbReference>
<dbReference type="PaxDb" id="2850-Phatr45846"/>
<dbReference type="OrthoDB" id="10258187at2759"/>
<reference evidence="4 5" key="1">
    <citation type="journal article" date="2008" name="Nature">
        <title>The Phaeodactylum genome reveals the evolutionary history of diatom genomes.</title>
        <authorList>
            <person name="Bowler C."/>
            <person name="Allen A.E."/>
            <person name="Badger J.H."/>
            <person name="Grimwood J."/>
            <person name="Jabbari K."/>
            <person name="Kuo A."/>
            <person name="Maheswari U."/>
            <person name="Martens C."/>
            <person name="Maumus F."/>
            <person name="Otillar R.P."/>
            <person name="Rayko E."/>
            <person name="Salamov A."/>
            <person name="Vandepoele K."/>
            <person name="Beszteri B."/>
            <person name="Gruber A."/>
            <person name="Heijde M."/>
            <person name="Katinka M."/>
            <person name="Mock T."/>
            <person name="Valentin K."/>
            <person name="Verret F."/>
            <person name="Berges J.A."/>
            <person name="Brownlee C."/>
            <person name="Cadoret J.P."/>
            <person name="Chiovitti A."/>
            <person name="Choi C.J."/>
            <person name="Coesel S."/>
            <person name="De Martino A."/>
            <person name="Detter J.C."/>
            <person name="Durkin C."/>
            <person name="Falciatore A."/>
            <person name="Fournet J."/>
            <person name="Haruta M."/>
            <person name="Huysman M.J."/>
            <person name="Jenkins B.D."/>
            <person name="Jiroutova K."/>
            <person name="Jorgensen R.E."/>
            <person name="Joubert Y."/>
            <person name="Kaplan A."/>
            <person name="Kroger N."/>
            <person name="Kroth P.G."/>
            <person name="La Roche J."/>
            <person name="Lindquist E."/>
            <person name="Lommer M."/>
            <person name="Martin-Jezequel V."/>
            <person name="Lopez P.J."/>
            <person name="Lucas S."/>
            <person name="Mangogna M."/>
            <person name="McGinnis K."/>
            <person name="Medlin L.K."/>
            <person name="Montsant A."/>
            <person name="Oudot-Le Secq M.P."/>
            <person name="Napoli C."/>
            <person name="Obornik M."/>
            <person name="Parker M.S."/>
            <person name="Petit J.L."/>
            <person name="Porcel B.M."/>
            <person name="Poulsen N."/>
            <person name="Robison M."/>
            <person name="Rychlewski L."/>
            <person name="Rynearson T.A."/>
            <person name="Schmutz J."/>
            <person name="Shapiro H."/>
            <person name="Siaut M."/>
            <person name="Stanley M."/>
            <person name="Sussman M.R."/>
            <person name="Taylor A.R."/>
            <person name="Vardi A."/>
            <person name="von Dassow P."/>
            <person name="Vyverman W."/>
            <person name="Willis A."/>
            <person name="Wyrwicz L.S."/>
            <person name="Rokhsar D.S."/>
            <person name="Weissenbach J."/>
            <person name="Armbrust E.V."/>
            <person name="Green B.R."/>
            <person name="Van de Peer Y."/>
            <person name="Grigoriev I.V."/>
        </authorList>
    </citation>
    <scope>NUCLEOTIDE SEQUENCE [LARGE SCALE GENOMIC DNA]</scope>
    <source>
        <strain evidence="4 5">CCAP 1055/1</strain>
    </source>
</reference>
<dbReference type="eggNOG" id="ENOG502QUWC">
    <property type="taxonomic scope" value="Eukaryota"/>
</dbReference>
<feature type="signal peptide" evidence="2">
    <location>
        <begin position="1"/>
        <end position="23"/>
    </location>
</feature>
<proteinExistence type="predicted"/>
<reference evidence="5" key="2">
    <citation type="submission" date="2008-08" db="EMBL/GenBank/DDBJ databases">
        <authorList>
            <consortium name="Diatom Consortium"/>
            <person name="Grigoriev I."/>
            <person name="Grimwood J."/>
            <person name="Kuo A."/>
            <person name="Otillar R.P."/>
            <person name="Salamov A."/>
            <person name="Detter J.C."/>
            <person name="Lindquist E."/>
            <person name="Shapiro H."/>
            <person name="Lucas S."/>
            <person name="Glavina del Rio T."/>
            <person name="Pitluck S."/>
            <person name="Rokhsar D."/>
            <person name="Bowler C."/>
        </authorList>
    </citation>
    <scope>GENOME REANNOTATION</scope>
    <source>
        <strain evidence="5">CCAP 1055/1</strain>
    </source>
</reference>